<proteinExistence type="predicted"/>
<gene>
    <name evidence="1" type="ORF">SE17_10730</name>
</gene>
<keyword evidence="2" id="KW-1185">Reference proteome</keyword>
<comment type="caution">
    <text evidence="1">The sequence shown here is derived from an EMBL/GenBank/DDBJ whole genome shotgun (WGS) entry which is preliminary data.</text>
</comment>
<sequence>MADVDQATNIASSQNRAVLYCRLIINNYTWTDNSTRAKFGIVTYKASFANTERRRQTCAWMNDCV</sequence>
<dbReference type="EMBL" id="LJCR01000302">
    <property type="protein sequence ID" value="KPV53249.1"/>
    <property type="molecule type" value="Genomic_DNA"/>
</dbReference>
<evidence type="ECO:0000313" key="2">
    <source>
        <dbReference type="Proteomes" id="UP000050509"/>
    </source>
</evidence>
<organism evidence="1 2">
    <name type="scientific">Kouleothrix aurantiaca</name>
    <dbReference type="NCBI Taxonomy" id="186479"/>
    <lineage>
        <taxon>Bacteria</taxon>
        <taxon>Bacillati</taxon>
        <taxon>Chloroflexota</taxon>
        <taxon>Chloroflexia</taxon>
        <taxon>Chloroflexales</taxon>
        <taxon>Roseiflexineae</taxon>
        <taxon>Roseiflexaceae</taxon>
        <taxon>Kouleothrix</taxon>
    </lineage>
</organism>
<evidence type="ECO:0000313" key="1">
    <source>
        <dbReference type="EMBL" id="KPV53249.1"/>
    </source>
</evidence>
<reference evidence="1 2" key="1">
    <citation type="submission" date="2015-09" db="EMBL/GenBank/DDBJ databases">
        <title>Draft genome sequence of Kouleothrix aurantiaca JCM 19913.</title>
        <authorList>
            <person name="Hemp J."/>
        </authorList>
    </citation>
    <scope>NUCLEOTIDE SEQUENCE [LARGE SCALE GENOMIC DNA]</scope>
    <source>
        <strain evidence="1 2">COM-B</strain>
    </source>
</reference>
<name>A0A0P9D2L4_9CHLR</name>
<accession>A0A0P9D2L4</accession>
<dbReference type="AlphaFoldDB" id="A0A0P9D2L4"/>
<protein>
    <submittedName>
        <fullName evidence="1">Uncharacterized protein</fullName>
    </submittedName>
</protein>
<dbReference type="Proteomes" id="UP000050509">
    <property type="component" value="Unassembled WGS sequence"/>
</dbReference>